<dbReference type="VEuPathDB" id="FungiDB:VP01_13512g1"/>
<proteinExistence type="predicted"/>
<evidence type="ECO:0000313" key="2">
    <source>
        <dbReference type="Proteomes" id="UP000037035"/>
    </source>
</evidence>
<protein>
    <submittedName>
        <fullName evidence="1">Uncharacterized protein</fullName>
    </submittedName>
</protein>
<dbReference type="AlphaFoldDB" id="A0A0L6VM59"/>
<comment type="caution">
    <text evidence="1">The sequence shown here is derived from an EMBL/GenBank/DDBJ whole genome shotgun (WGS) entry which is preliminary data.</text>
</comment>
<sequence>AHLRHKGLTKYILEVPVPLAGAAAEAVSKKHAKTVDILMNFMSETAFEAVITPENEESPYEIWNA</sequence>
<dbReference type="OrthoDB" id="2513953at2759"/>
<evidence type="ECO:0000313" key="1">
    <source>
        <dbReference type="EMBL" id="KNZ61831.1"/>
    </source>
</evidence>
<feature type="non-terminal residue" evidence="1">
    <location>
        <position position="65"/>
    </location>
</feature>
<feature type="non-terminal residue" evidence="1">
    <location>
        <position position="1"/>
    </location>
</feature>
<dbReference type="EMBL" id="LAVV01003902">
    <property type="protein sequence ID" value="KNZ61831.1"/>
    <property type="molecule type" value="Genomic_DNA"/>
</dbReference>
<keyword evidence="2" id="KW-1185">Reference proteome</keyword>
<accession>A0A0L6VM59</accession>
<reference evidence="1 2" key="1">
    <citation type="submission" date="2015-08" db="EMBL/GenBank/DDBJ databases">
        <title>Next Generation Sequencing and Analysis of the Genome of Puccinia sorghi L Schw, the Causal Agent of Maize Common Rust.</title>
        <authorList>
            <person name="Rochi L."/>
            <person name="Burguener G."/>
            <person name="Darino M."/>
            <person name="Turjanski A."/>
            <person name="Kreff E."/>
            <person name="Dieguez M.J."/>
            <person name="Sacco F."/>
        </authorList>
    </citation>
    <scope>NUCLEOTIDE SEQUENCE [LARGE SCALE GENOMIC DNA]</scope>
    <source>
        <strain evidence="1 2">RO10H11247</strain>
    </source>
</reference>
<name>A0A0L6VM59_9BASI</name>
<organism evidence="1 2">
    <name type="scientific">Puccinia sorghi</name>
    <dbReference type="NCBI Taxonomy" id="27349"/>
    <lineage>
        <taxon>Eukaryota</taxon>
        <taxon>Fungi</taxon>
        <taxon>Dikarya</taxon>
        <taxon>Basidiomycota</taxon>
        <taxon>Pucciniomycotina</taxon>
        <taxon>Pucciniomycetes</taxon>
        <taxon>Pucciniales</taxon>
        <taxon>Pucciniaceae</taxon>
        <taxon>Puccinia</taxon>
    </lineage>
</organism>
<dbReference type="Proteomes" id="UP000037035">
    <property type="component" value="Unassembled WGS sequence"/>
</dbReference>
<gene>
    <name evidence="1" type="ORF">VP01_13512g1</name>
</gene>